<feature type="signal peptide" evidence="1">
    <location>
        <begin position="1"/>
        <end position="16"/>
    </location>
</feature>
<evidence type="ECO:0000313" key="3">
    <source>
        <dbReference type="Proteomes" id="UP001168972"/>
    </source>
</evidence>
<comment type="caution">
    <text evidence="2">The sequence shown here is derived from an EMBL/GenBank/DDBJ whole genome shotgun (WGS) entry which is preliminary data.</text>
</comment>
<dbReference type="Proteomes" id="UP001168972">
    <property type="component" value="Unassembled WGS sequence"/>
</dbReference>
<accession>A0AA39L0E5</accession>
<reference evidence="2" key="1">
    <citation type="journal article" date="2023" name="bioRxiv">
        <title>Scaffold-level genome assemblies of two parasitoid biocontrol wasps reveal the parthenogenesis mechanism and an associated novel virus.</title>
        <authorList>
            <person name="Inwood S."/>
            <person name="Skelly J."/>
            <person name="Guhlin J."/>
            <person name="Harrop T."/>
            <person name="Goldson S."/>
            <person name="Dearden P."/>
        </authorList>
    </citation>
    <scope>NUCLEOTIDE SEQUENCE</scope>
    <source>
        <strain evidence="2">Lincoln</strain>
        <tissue evidence="2">Whole body</tissue>
    </source>
</reference>
<protein>
    <submittedName>
        <fullName evidence="2">Uncharacterized protein</fullName>
    </submittedName>
</protein>
<feature type="chain" id="PRO_5041408634" evidence="1">
    <location>
        <begin position="17"/>
        <end position="73"/>
    </location>
</feature>
<keyword evidence="1" id="KW-0732">Signal</keyword>
<evidence type="ECO:0000256" key="1">
    <source>
        <dbReference type="SAM" id="SignalP"/>
    </source>
</evidence>
<evidence type="ECO:0000313" key="2">
    <source>
        <dbReference type="EMBL" id="KAK0180342.1"/>
    </source>
</evidence>
<dbReference type="AlphaFoldDB" id="A0AA39L0E5"/>
<dbReference type="EMBL" id="JAQQBR010000003">
    <property type="protein sequence ID" value="KAK0180342.1"/>
    <property type="molecule type" value="Genomic_DNA"/>
</dbReference>
<sequence length="73" mass="8401">MIFQLILIALISNAFCQEQAPTIGDRIARAQELMEKLPPPEGYEDIWYPVDPQVFEDIGTGPRGFLRVLKRRQ</sequence>
<proteinExistence type="predicted"/>
<name>A0AA39L0E5_MICHY</name>
<organism evidence="2 3">
    <name type="scientific">Microctonus hyperodae</name>
    <name type="common">Parasitoid wasp</name>
    <dbReference type="NCBI Taxonomy" id="165561"/>
    <lineage>
        <taxon>Eukaryota</taxon>
        <taxon>Metazoa</taxon>
        <taxon>Ecdysozoa</taxon>
        <taxon>Arthropoda</taxon>
        <taxon>Hexapoda</taxon>
        <taxon>Insecta</taxon>
        <taxon>Pterygota</taxon>
        <taxon>Neoptera</taxon>
        <taxon>Endopterygota</taxon>
        <taxon>Hymenoptera</taxon>
        <taxon>Apocrita</taxon>
        <taxon>Ichneumonoidea</taxon>
        <taxon>Braconidae</taxon>
        <taxon>Euphorinae</taxon>
        <taxon>Microctonus</taxon>
    </lineage>
</organism>
<reference evidence="2" key="2">
    <citation type="submission" date="2023-03" db="EMBL/GenBank/DDBJ databases">
        <authorList>
            <person name="Inwood S.N."/>
            <person name="Skelly J.G."/>
            <person name="Guhlin J."/>
            <person name="Harrop T.W.R."/>
            <person name="Goldson S.G."/>
            <person name="Dearden P.K."/>
        </authorList>
    </citation>
    <scope>NUCLEOTIDE SEQUENCE</scope>
    <source>
        <strain evidence="2">Lincoln</strain>
        <tissue evidence="2">Whole body</tissue>
    </source>
</reference>
<gene>
    <name evidence="2" type="ORF">PV327_005994</name>
</gene>
<keyword evidence="3" id="KW-1185">Reference proteome</keyword>